<reference evidence="3 4" key="1">
    <citation type="submission" date="2018-03" db="EMBL/GenBank/DDBJ databases">
        <authorList>
            <person name="Keele B.F."/>
        </authorList>
    </citation>
    <scope>NUCLEOTIDE SEQUENCE [LARGE SCALE GENOMIC DNA]</scope>
    <source>
        <strain evidence="3 4">CECT 8626</strain>
    </source>
</reference>
<dbReference type="OrthoDB" id="5519430at2"/>
<dbReference type="AlphaFoldDB" id="A0A2R8BJF2"/>
<gene>
    <name evidence="3" type="ORF">DEA8626_02600</name>
</gene>
<dbReference type="RefSeq" id="WP_108853637.1">
    <property type="nucleotide sequence ID" value="NZ_OMOQ01000002.1"/>
</dbReference>
<evidence type="ECO:0000259" key="2">
    <source>
        <dbReference type="Pfam" id="PF07331"/>
    </source>
</evidence>
<evidence type="ECO:0000256" key="1">
    <source>
        <dbReference type="SAM" id="Phobius"/>
    </source>
</evidence>
<feature type="transmembrane region" description="Helical" evidence="1">
    <location>
        <begin position="39"/>
        <end position="57"/>
    </location>
</feature>
<keyword evidence="1" id="KW-0812">Transmembrane</keyword>
<evidence type="ECO:0000313" key="4">
    <source>
        <dbReference type="Proteomes" id="UP000244924"/>
    </source>
</evidence>
<keyword evidence="4" id="KW-1185">Reference proteome</keyword>
<protein>
    <recommendedName>
        <fullName evidence="2">DUF1468 domain-containing protein</fullName>
    </recommendedName>
</protein>
<accession>A0A2R8BJF2</accession>
<feature type="transmembrane region" description="Helical" evidence="1">
    <location>
        <begin position="69"/>
        <end position="87"/>
    </location>
</feature>
<dbReference type="Proteomes" id="UP000244924">
    <property type="component" value="Unassembled WGS sequence"/>
</dbReference>
<name>A0A2R8BJF2_9RHOB</name>
<dbReference type="Pfam" id="PF07331">
    <property type="entry name" value="TctB"/>
    <property type="match status" value="1"/>
</dbReference>
<keyword evidence="1" id="KW-1133">Transmembrane helix</keyword>
<sequence>MIRTDRVFGVVVILAALAYIASAYNLPAGSMFDRLGPKAFPIIVGVGALICAGFMVLRPDEEPDWPPMSTILALAFATIILVGYAYALKPMGFIVPTAIAAGVLSYQITPRPVAAALVGVGLSVGLFVVFKYALGLSLFAFPRELMG</sequence>
<feature type="transmembrane region" description="Helical" evidence="1">
    <location>
        <begin position="116"/>
        <end position="141"/>
    </location>
</feature>
<dbReference type="EMBL" id="OMOQ01000002">
    <property type="protein sequence ID" value="SPH23536.1"/>
    <property type="molecule type" value="Genomic_DNA"/>
</dbReference>
<keyword evidence="1" id="KW-0472">Membrane</keyword>
<evidence type="ECO:0000313" key="3">
    <source>
        <dbReference type="EMBL" id="SPH23536.1"/>
    </source>
</evidence>
<organism evidence="3 4">
    <name type="scientific">Albidovulum aquaemixtae</name>
    <dbReference type="NCBI Taxonomy" id="1542388"/>
    <lineage>
        <taxon>Bacteria</taxon>
        <taxon>Pseudomonadati</taxon>
        <taxon>Pseudomonadota</taxon>
        <taxon>Alphaproteobacteria</taxon>
        <taxon>Rhodobacterales</taxon>
        <taxon>Paracoccaceae</taxon>
        <taxon>Albidovulum</taxon>
    </lineage>
</organism>
<proteinExistence type="predicted"/>
<dbReference type="InterPro" id="IPR009936">
    <property type="entry name" value="DUF1468"/>
</dbReference>
<feature type="domain" description="DUF1468" evidence="2">
    <location>
        <begin position="7"/>
        <end position="138"/>
    </location>
</feature>